<dbReference type="Pfam" id="PF08241">
    <property type="entry name" value="Methyltransf_11"/>
    <property type="match status" value="1"/>
</dbReference>
<dbReference type="Proteomes" id="UP000228380">
    <property type="component" value="Chromosome 6"/>
</dbReference>
<dbReference type="InterPro" id="IPR052356">
    <property type="entry name" value="Thiol_S-MT"/>
</dbReference>
<organism evidence="3 4">
    <name type="scientific">Phoenix dactylifera</name>
    <name type="common">Date palm</name>
    <dbReference type="NCBI Taxonomy" id="42345"/>
    <lineage>
        <taxon>Eukaryota</taxon>
        <taxon>Viridiplantae</taxon>
        <taxon>Streptophyta</taxon>
        <taxon>Embryophyta</taxon>
        <taxon>Tracheophyta</taxon>
        <taxon>Spermatophyta</taxon>
        <taxon>Magnoliopsida</taxon>
        <taxon>Liliopsida</taxon>
        <taxon>Arecaceae</taxon>
        <taxon>Coryphoideae</taxon>
        <taxon>Phoeniceae</taxon>
        <taxon>Phoenix</taxon>
    </lineage>
</organism>
<dbReference type="SUPFAM" id="SSF53335">
    <property type="entry name" value="S-adenosyl-L-methionine-dependent methyltransferases"/>
    <property type="match status" value="1"/>
</dbReference>
<proteinExistence type="predicted"/>
<dbReference type="PANTHER" id="PTHR45036">
    <property type="entry name" value="METHYLTRANSFERASE LIKE 7B"/>
    <property type="match status" value="1"/>
</dbReference>
<evidence type="ECO:0000313" key="4">
    <source>
        <dbReference type="RefSeq" id="XP_008783760.2"/>
    </source>
</evidence>
<accession>A0A8B7BRA3</accession>
<dbReference type="CDD" id="cd02440">
    <property type="entry name" value="AdoMet_MTases"/>
    <property type="match status" value="1"/>
</dbReference>
<sequence length="343" mass="36734">MVQVDQLPKFLARSGGGKRRRRTMNSSVSELSSSASPVSRLPRPPSRPPPKARTLTLTLARSSPAREASPEPAGLVLNPRSSCALRCCPCGRRLGLLGTTVAALLPVPPSKASGPGPSDTEDMVERFHPSRPDWYEELYAKALELGTRSYEAEVAAYKATLFSQLTGESKKILELGVGTGPNFKYYASAADINVIGVDPNKKMEKYAQAAAVAAGLPLSNFSFMRGVGEVLPVGDDTMDAVIGTLVLCSTKDIDMALREVKRVLKPGGLYLFIEHVAARDGSLLRFVQSILDPLQQFVSDGCHLTRETGKLISETGFSSVDLNTAFLSSAAVLGPHVYGTARK</sequence>
<dbReference type="OrthoDB" id="416496at2759"/>
<feature type="compositionally biased region" description="Pro residues" evidence="1">
    <location>
        <begin position="42"/>
        <end position="51"/>
    </location>
</feature>
<dbReference type="AlphaFoldDB" id="A0A8B7BRA3"/>
<dbReference type="PANTHER" id="PTHR45036:SF1">
    <property type="entry name" value="METHYLTRANSFERASE LIKE 7A"/>
    <property type="match status" value="1"/>
</dbReference>
<dbReference type="InterPro" id="IPR029063">
    <property type="entry name" value="SAM-dependent_MTases_sf"/>
</dbReference>
<keyword evidence="3" id="KW-1185">Reference proteome</keyword>
<protein>
    <submittedName>
        <fullName evidence="4">Methyltransferase-like protein 7A</fullName>
    </submittedName>
</protein>
<reference evidence="4" key="2">
    <citation type="submission" date="2025-08" db="UniProtKB">
        <authorList>
            <consortium name="RefSeq"/>
        </authorList>
    </citation>
    <scope>IDENTIFICATION</scope>
    <source>
        <tissue evidence="4">Young leaves</tissue>
    </source>
</reference>
<name>A0A8B7BRA3_PHODC</name>
<gene>
    <name evidence="4" type="primary">LOC103702896</name>
</gene>
<dbReference type="KEGG" id="pda:103702896"/>
<dbReference type="GeneID" id="103702896"/>
<evidence type="ECO:0000313" key="3">
    <source>
        <dbReference type="Proteomes" id="UP000228380"/>
    </source>
</evidence>
<feature type="domain" description="Methyltransferase type 11" evidence="2">
    <location>
        <begin position="173"/>
        <end position="272"/>
    </location>
</feature>
<feature type="region of interest" description="Disordered" evidence="1">
    <location>
        <begin position="1"/>
        <end position="53"/>
    </location>
</feature>
<dbReference type="RefSeq" id="XP_008783760.2">
    <property type="nucleotide sequence ID" value="XM_008785538.3"/>
</dbReference>
<evidence type="ECO:0000256" key="1">
    <source>
        <dbReference type="SAM" id="MobiDB-lite"/>
    </source>
</evidence>
<evidence type="ECO:0000259" key="2">
    <source>
        <dbReference type="Pfam" id="PF08241"/>
    </source>
</evidence>
<dbReference type="GO" id="GO:0008757">
    <property type="term" value="F:S-adenosylmethionine-dependent methyltransferase activity"/>
    <property type="evidence" value="ECO:0007669"/>
    <property type="project" value="InterPro"/>
</dbReference>
<reference evidence="3" key="1">
    <citation type="journal article" date="2019" name="Nat. Commun.">
        <title>Genome-wide association mapping of date palm fruit traits.</title>
        <authorList>
            <person name="Hazzouri K.M."/>
            <person name="Gros-Balthazard M."/>
            <person name="Flowers J.M."/>
            <person name="Copetti D."/>
            <person name="Lemansour A."/>
            <person name="Lebrun M."/>
            <person name="Masmoudi K."/>
            <person name="Ferrand S."/>
            <person name="Dhar M.I."/>
            <person name="Fresquez Z.A."/>
            <person name="Rosas U."/>
            <person name="Zhang J."/>
            <person name="Talag J."/>
            <person name="Lee S."/>
            <person name="Kudrna D."/>
            <person name="Powell R.F."/>
            <person name="Leitch I.J."/>
            <person name="Krueger R.R."/>
            <person name="Wing R.A."/>
            <person name="Amiri K.M.A."/>
            <person name="Purugganan M.D."/>
        </authorList>
    </citation>
    <scope>NUCLEOTIDE SEQUENCE [LARGE SCALE GENOMIC DNA]</scope>
    <source>
        <strain evidence="3">cv. Khalas</strain>
    </source>
</reference>
<dbReference type="Gene3D" id="3.40.50.150">
    <property type="entry name" value="Vaccinia Virus protein VP39"/>
    <property type="match status" value="1"/>
</dbReference>
<dbReference type="InterPro" id="IPR013216">
    <property type="entry name" value="Methyltransf_11"/>
</dbReference>
<feature type="compositionally biased region" description="Low complexity" evidence="1">
    <location>
        <begin position="26"/>
        <end position="41"/>
    </location>
</feature>